<dbReference type="EMBL" id="JAUNZN010000001">
    <property type="protein sequence ID" value="KAK4829902.1"/>
    <property type="molecule type" value="Genomic_DNA"/>
</dbReference>
<keyword evidence="2" id="KW-1185">Reference proteome</keyword>
<gene>
    <name evidence="1" type="ORF">QYF61_007294</name>
</gene>
<organism evidence="1 2">
    <name type="scientific">Mycteria americana</name>
    <name type="common">Wood stork</name>
    <dbReference type="NCBI Taxonomy" id="33587"/>
    <lineage>
        <taxon>Eukaryota</taxon>
        <taxon>Metazoa</taxon>
        <taxon>Chordata</taxon>
        <taxon>Craniata</taxon>
        <taxon>Vertebrata</taxon>
        <taxon>Euteleostomi</taxon>
        <taxon>Archelosauria</taxon>
        <taxon>Archosauria</taxon>
        <taxon>Dinosauria</taxon>
        <taxon>Saurischia</taxon>
        <taxon>Theropoda</taxon>
        <taxon>Coelurosauria</taxon>
        <taxon>Aves</taxon>
        <taxon>Neognathae</taxon>
        <taxon>Neoaves</taxon>
        <taxon>Aequornithes</taxon>
        <taxon>Ciconiiformes</taxon>
        <taxon>Ciconiidae</taxon>
        <taxon>Mycteria</taxon>
    </lineage>
</organism>
<proteinExistence type="predicted"/>
<name>A0AAN7NQT1_MYCAM</name>
<comment type="caution">
    <text evidence="1">The sequence shown here is derived from an EMBL/GenBank/DDBJ whole genome shotgun (WGS) entry which is preliminary data.</text>
</comment>
<sequence>MTRPIKGKAKSYTKEGITVCTSTGLTSTSCSLTEKALGVRVNNKLNMSQLCALEAKKANNSLGRIRKSIASRLGEVIPLYSGLVRPSGVLYPVLGSSVQERCGHTGLSLAEGHKDDKGAGASFI</sequence>
<evidence type="ECO:0000313" key="2">
    <source>
        <dbReference type="Proteomes" id="UP001333110"/>
    </source>
</evidence>
<protein>
    <submittedName>
        <fullName evidence="1">Uncharacterized protein</fullName>
    </submittedName>
</protein>
<dbReference type="Proteomes" id="UP001333110">
    <property type="component" value="Unassembled WGS sequence"/>
</dbReference>
<reference evidence="1 2" key="1">
    <citation type="journal article" date="2023" name="J. Hered.">
        <title>Chromosome-level genome of the wood stork (Mycteria americana) provides insight into avian chromosome evolution.</title>
        <authorList>
            <person name="Flamio R. Jr."/>
            <person name="Ramstad K.M."/>
        </authorList>
    </citation>
    <scope>NUCLEOTIDE SEQUENCE [LARGE SCALE GENOMIC DNA]</scope>
    <source>
        <strain evidence="1">JAX WOST 10</strain>
    </source>
</reference>
<accession>A0AAN7NQT1</accession>
<dbReference type="PROSITE" id="PS51257">
    <property type="entry name" value="PROKAR_LIPOPROTEIN"/>
    <property type="match status" value="1"/>
</dbReference>
<evidence type="ECO:0000313" key="1">
    <source>
        <dbReference type="EMBL" id="KAK4829902.1"/>
    </source>
</evidence>
<dbReference type="AlphaFoldDB" id="A0AAN7NQT1"/>